<dbReference type="Proteomes" id="UP000075635">
    <property type="component" value="Unassembled WGS sequence"/>
</dbReference>
<dbReference type="SUPFAM" id="SSF56601">
    <property type="entry name" value="beta-lactamase/transpeptidase-like"/>
    <property type="match status" value="1"/>
</dbReference>
<protein>
    <recommendedName>
        <fullName evidence="1">Beta-lactamase-related domain-containing protein</fullName>
    </recommendedName>
</protein>
<organism evidence="2 3">
    <name type="scientific">Sorangium cellulosum</name>
    <name type="common">Polyangium cellulosum</name>
    <dbReference type="NCBI Taxonomy" id="56"/>
    <lineage>
        <taxon>Bacteria</taxon>
        <taxon>Pseudomonadati</taxon>
        <taxon>Myxococcota</taxon>
        <taxon>Polyangia</taxon>
        <taxon>Polyangiales</taxon>
        <taxon>Polyangiaceae</taxon>
        <taxon>Sorangium</taxon>
    </lineage>
</organism>
<evidence type="ECO:0000313" key="2">
    <source>
        <dbReference type="EMBL" id="KYF72801.1"/>
    </source>
</evidence>
<dbReference type="PANTHER" id="PTHR43283">
    <property type="entry name" value="BETA-LACTAMASE-RELATED"/>
    <property type="match status" value="1"/>
</dbReference>
<dbReference type="InterPro" id="IPR050789">
    <property type="entry name" value="Diverse_Enzym_Activities"/>
</dbReference>
<name>A0A150QY54_SORCE</name>
<evidence type="ECO:0000313" key="3">
    <source>
        <dbReference type="Proteomes" id="UP000075635"/>
    </source>
</evidence>
<dbReference type="InterPro" id="IPR049511">
    <property type="entry name" value="PGH-like_rpt"/>
</dbReference>
<sequence length="778" mass="83119">MRNIRLLSALLFAAGAGCTETDIDDFRPDSEQALEPVAETTLELTGATHPINCGYDNGRLCQGAGTLANGLTHQVPWDPCYGGAFTWTATANFETNFDRMCVGGVASPGTAGGCGGGVEITGSGSFSGSAPAGKVTLSIATDVSIQSAGLTSLQATCDEPLVAGVYRTGSNTMQQALVLGRLWDDFVSDWNTQATQGKLLSRIGMFYDASNTARFDGLFVQGSGPYGLNAGMTLAQLQSQKAANALNGMEISDVEVQQTSNGVVYIGVWRPGTRLQEIYDGTAANFWAWSTPFTNTGYRPSDVETYYDSAGVKRYTVVMTKTPGQSGWVAAIDLPYDKFVRAWRDNTDAGWQLTELETHISGGVRYYDGFFDWGGTAAQDFVGGSRLQQFSATFLQNKVGGLELVDFDRYKEARTSGDPMKEERLVRTSYPVVAPTWMAEIDDHFMNVVGGEAMGYTVALMQSGELLGASSVGYAQAPSDGNKLMTPDAQWDWLSITKAVTALAALKVSQDAGINVATEKLIPHIQNDLPGSTLGAPNSNDLWNITLLQAMTHLSNLKNGGCDNGPGTWESNIKTSLFNGPLGTYNYSGYNACMLRLFVEEVSGMSFPAYVDEHIFRPFGIHNVDCLKDAERVEVLGYSPPPNYYASGAAPYSEPNTYCAAAGIKATALDLLSLMQGIRTAGPVFNAASLQLIRNNDISFGLNFWSGIGGSASAGGRPPGLQTYVAQFPASQGATTAHFRDPANYTSGIDAVFFLNSGLPADAGWKQLFEAMAIDPTP</sequence>
<feature type="domain" description="Beta-lactamase-related" evidence="1">
    <location>
        <begin position="453"/>
        <end position="756"/>
    </location>
</feature>
<comment type="caution">
    <text evidence="2">The sequence shown here is derived from an EMBL/GenBank/DDBJ whole genome shotgun (WGS) entry which is preliminary data.</text>
</comment>
<reference evidence="2 3" key="1">
    <citation type="submission" date="2014-02" db="EMBL/GenBank/DDBJ databases">
        <title>The small core and large imbalanced accessory genome model reveals a collaborative survival strategy of Sorangium cellulosum strains in nature.</title>
        <authorList>
            <person name="Han K."/>
            <person name="Peng R."/>
            <person name="Blom J."/>
            <person name="Li Y.-Z."/>
        </authorList>
    </citation>
    <scope>NUCLEOTIDE SEQUENCE [LARGE SCALE GENOMIC DNA]</scope>
    <source>
        <strain evidence="2 3">So0011-07</strain>
    </source>
</reference>
<dbReference type="Pfam" id="PF00144">
    <property type="entry name" value="Beta-lactamase"/>
    <property type="match status" value="1"/>
</dbReference>
<accession>A0A150QY54</accession>
<dbReference type="Gene3D" id="3.40.710.10">
    <property type="entry name" value="DD-peptidase/beta-lactamase superfamily"/>
    <property type="match status" value="1"/>
</dbReference>
<dbReference type="Pfam" id="PF17660">
    <property type="entry name" value="BTRD1"/>
    <property type="match status" value="2"/>
</dbReference>
<dbReference type="PROSITE" id="PS51257">
    <property type="entry name" value="PROKAR_LIPOPROTEIN"/>
    <property type="match status" value="1"/>
</dbReference>
<proteinExistence type="predicted"/>
<dbReference type="AlphaFoldDB" id="A0A150QY54"/>
<dbReference type="EMBL" id="JEMB01003419">
    <property type="protein sequence ID" value="KYF72801.1"/>
    <property type="molecule type" value="Genomic_DNA"/>
</dbReference>
<dbReference type="InterPro" id="IPR012338">
    <property type="entry name" value="Beta-lactam/transpept-like"/>
</dbReference>
<evidence type="ECO:0000259" key="1">
    <source>
        <dbReference type="Pfam" id="PF00144"/>
    </source>
</evidence>
<dbReference type="InterPro" id="IPR001466">
    <property type="entry name" value="Beta-lactam-related"/>
</dbReference>
<gene>
    <name evidence="2" type="ORF">BE17_24775</name>
</gene>